<dbReference type="GO" id="GO:0006310">
    <property type="term" value="P:DNA recombination"/>
    <property type="evidence" value="ECO:0007669"/>
    <property type="project" value="UniProtKB-KW"/>
</dbReference>
<reference evidence="7" key="2">
    <citation type="journal article" date="2008" name="Nucleic Acids Res.">
        <title>The rice annotation project database (RAP-DB): 2008 update.</title>
        <authorList>
            <consortium name="The rice annotation project (RAP)"/>
        </authorList>
    </citation>
    <scope>GENOME REANNOTATION</scope>
    <source>
        <strain evidence="7">cv. Nipponbare</strain>
    </source>
</reference>
<evidence type="ECO:0000313" key="6">
    <source>
        <dbReference type="EMBL" id="BAH91856.1"/>
    </source>
</evidence>
<comment type="similarity">
    <text evidence="1">Belongs to the helicase family.</text>
</comment>
<dbReference type="InterPro" id="IPR025476">
    <property type="entry name" value="Helitron_helicase-like"/>
</dbReference>
<feature type="region of interest" description="Disordered" evidence="2">
    <location>
        <begin position="95"/>
        <end position="124"/>
    </location>
</feature>
<dbReference type="Pfam" id="PF21530">
    <property type="entry name" value="Pif1_2B_dom"/>
    <property type="match status" value="1"/>
</dbReference>
<feature type="compositionally biased region" description="Polar residues" evidence="2">
    <location>
        <begin position="136"/>
        <end position="148"/>
    </location>
</feature>
<evidence type="ECO:0000259" key="5">
    <source>
        <dbReference type="Pfam" id="PF21530"/>
    </source>
</evidence>
<protein>
    <recommendedName>
        <fullName evidence="1">ATP-dependent DNA helicase</fullName>
        <ecNumber evidence="1">5.6.2.3</ecNumber>
    </recommendedName>
</protein>
<gene>
    <name evidence="6" type="ordered locus">Os02g0701833</name>
</gene>
<dbReference type="PANTHER" id="PTHR10492:SF94">
    <property type="entry name" value="ATP-DEPENDENT DNA HELICASE"/>
    <property type="match status" value="1"/>
</dbReference>
<feature type="region of interest" description="Disordered" evidence="2">
    <location>
        <begin position="136"/>
        <end position="178"/>
    </location>
</feature>
<feature type="domain" description="DNA helicase Pif1-like DEAD-box helicase" evidence="3">
    <location>
        <begin position="1119"/>
        <end position="1324"/>
    </location>
</feature>
<dbReference type="GO" id="GO:0000723">
    <property type="term" value="P:telomere maintenance"/>
    <property type="evidence" value="ECO:0007669"/>
    <property type="project" value="InterPro"/>
</dbReference>
<keyword evidence="1" id="KW-0067">ATP-binding</keyword>
<feature type="region of interest" description="Disordered" evidence="2">
    <location>
        <begin position="602"/>
        <end position="627"/>
    </location>
</feature>
<name>C7IZ12_ORYSJ</name>
<dbReference type="InterPro" id="IPR027417">
    <property type="entry name" value="P-loop_NTPase"/>
</dbReference>
<evidence type="ECO:0000259" key="3">
    <source>
        <dbReference type="Pfam" id="PF05970"/>
    </source>
</evidence>
<dbReference type="GO" id="GO:0016887">
    <property type="term" value="F:ATP hydrolysis activity"/>
    <property type="evidence" value="ECO:0007669"/>
    <property type="project" value="RHEA"/>
</dbReference>
<keyword evidence="1" id="KW-0547">Nucleotide-binding</keyword>
<comment type="catalytic activity">
    <reaction evidence="1">
        <text>ATP + H2O = ADP + phosphate + H(+)</text>
        <dbReference type="Rhea" id="RHEA:13065"/>
        <dbReference type="ChEBI" id="CHEBI:15377"/>
        <dbReference type="ChEBI" id="CHEBI:15378"/>
        <dbReference type="ChEBI" id="CHEBI:30616"/>
        <dbReference type="ChEBI" id="CHEBI:43474"/>
        <dbReference type="ChEBI" id="CHEBI:456216"/>
        <dbReference type="EC" id="5.6.2.3"/>
    </reaction>
</comment>
<accession>C7IZ12</accession>
<evidence type="ECO:0000256" key="1">
    <source>
        <dbReference type="RuleBase" id="RU363044"/>
    </source>
</evidence>
<proteinExistence type="inferred from homology"/>
<feature type="compositionally biased region" description="Basic and acidic residues" evidence="2">
    <location>
        <begin position="95"/>
        <end position="118"/>
    </location>
</feature>
<feature type="domain" description="Helitron helicase-like" evidence="4">
    <location>
        <begin position="633"/>
        <end position="770"/>
    </location>
</feature>
<dbReference type="GO" id="GO:0043139">
    <property type="term" value="F:5'-3' DNA helicase activity"/>
    <property type="evidence" value="ECO:0007669"/>
    <property type="project" value="UniProtKB-EC"/>
</dbReference>
<dbReference type="Pfam" id="PF05970">
    <property type="entry name" value="PIF1"/>
    <property type="match status" value="1"/>
</dbReference>
<dbReference type="FunFam" id="3.40.50.300:FF:002884">
    <property type="entry name" value="ATP-dependent DNA helicase"/>
    <property type="match status" value="1"/>
</dbReference>
<sequence>MLDKQKKEEKNIKLCEWRARSAQKAESKFGEEGVTNDAIMQNLTQTELLVKEKKDEKNRKLREWRAKRKAQSNSVDGGGASATVMQNLTHAQLLAKEKREKSRKQCEWHEKSAKRKAESNNVPDEVTSYKTIHTPTSCHSQVTESQKVNHSKMLSIDKKSENEMSSIDKRREQKTKYQREWRARKKAKLNNVDGWSATSSTPAIGAFSTINEGSLYGTVADKENHDPDDPNDWLHRNDVYKPRFNVRKASNLEQTGAGLVIGENIRYKGVEDAKCVDNDFEGVSQVLEDDGYESYRVDVTGVIGISTDDPHDRVYHKLPKTHHVLKKVPDCKHCQAIRFQFESPGFCCREGKINVKIPTVPDELIRLFTSQVHNDAKYFRKHIRYFNSHFSFTSLGVTLDQRVSTAAGTGVYTFRVHGALYHRLDNLVPGSQGPCHMQLYFYDTEDANALAHRVRRSPDLDINLVRVILRILVQNPYVQTFSRVGSMSNLDDYMIELNTNVTPDQRRYNAPTASQVATIWLEGDDPMKTFDRHVLVHAKGDKPCYIKAYHGCYDPLAYPLFNPNGETGWNLKMPYDDPNQIPCDVEMDETCEASTFGDVHTNEESTFNDLPDNEDDNDDSSKSGKGKKDKFVTAREYYCFRLQGVVDVLSSGETSGSAVGKRIVLPRSFPGGDRDMQRRFLNAMALVQCFGRPDYFITMTCNPYWDEITEHLEPGQQPQDRPDLVARVFRAKLRDVLDLIVKKKYFGEVQAYAHVTEFQKRGLPHEHILLIMKSSSKLTTPDEYDKVICTEIPDKAKYPELHRLVIKHMLHGPCGTLNRNCACMFNQATQQGKDSYPLYRRRDDGWRVKIRGAVLDNRWVVPYNPGLLMRYNCHINVEACASIKSVKYLYKYVYKGHDCASFSVDPSGEINEIQQYRNARYVTPPEAIHRMLGFPLFGIYPAVLQLQLHIPNMQYVTYNEGEGERYYLRVLLNHVRGATSFEDLRTVSGTTYSTFREACEKRGLVETDKSHDDCLNEAFTFQMPSALRRLFATILVFCEVTDIRALWDNHKAAMSEDYSRGNTNPAAVEQMVLRDIRDLLHSMGKDITEYGLPEVIDIEIIDELNVPVDQDHLDIYTSLNDEQRAGFNEIIDHVTNKKSQVFFIDGPGGTGKTFLYKALLARVWSEGLIAIATATSRTAASILPGGRTAHSRFKIPIKISHNSMCNFMKQSGTAELLHMASLIIWDEATMTKRQAVETLDRSLQDIMGCSLPFGGKVIVFGDDFRQLLPVVTRGIRAQITDATLQRSYLWENIRKIRLSRNMRAQSDPWFSKYLLRIGNGTENTIRDDYVHLPDEIVIAYGNSEDSVHELINHVFHSLDDEKNASSASYMSTRAILSTKNDYVDKLNANMINRFPGQAKVYHSFDSVDDDPHNSYPLDYLNSITPNGLPPHELIVKINYPVILLRNLDPNNGLCNGTRLMVRAFQDNAIDAEIVGGQHASKRVFIPRIPLSCSDDISLPFKFKRKQFPIRLSFAMTINKSQGQTIPNVGIYLLEPVFSHGQLYVALSRGVSRLTTRILAKPKKEIDSTGKSTRNIVYKDVLD</sequence>
<dbReference type="Pfam" id="PF14214">
    <property type="entry name" value="Helitron_like_N"/>
    <property type="match status" value="1"/>
</dbReference>
<evidence type="ECO:0000256" key="2">
    <source>
        <dbReference type="SAM" id="MobiDB-lite"/>
    </source>
</evidence>
<organism evidence="6 7">
    <name type="scientific">Oryza sativa subsp. japonica</name>
    <name type="common">Rice</name>
    <dbReference type="NCBI Taxonomy" id="39947"/>
    <lineage>
        <taxon>Eukaryota</taxon>
        <taxon>Viridiplantae</taxon>
        <taxon>Streptophyta</taxon>
        <taxon>Embryophyta</taxon>
        <taxon>Tracheophyta</taxon>
        <taxon>Spermatophyta</taxon>
        <taxon>Magnoliopsida</taxon>
        <taxon>Liliopsida</taxon>
        <taxon>Poales</taxon>
        <taxon>Poaceae</taxon>
        <taxon>BOP clade</taxon>
        <taxon>Oryzoideae</taxon>
        <taxon>Oryzeae</taxon>
        <taxon>Oryzinae</taxon>
        <taxon>Oryza</taxon>
        <taxon>Oryza sativa</taxon>
    </lineage>
</organism>
<dbReference type="Gene3D" id="3.40.50.300">
    <property type="entry name" value="P-loop containing nucleotide triphosphate hydrolases"/>
    <property type="match status" value="1"/>
</dbReference>
<comment type="cofactor">
    <cofactor evidence="1">
        <name>Mg(2+)</name>
        <dbReference type="ChEBI" id="CHEBI:18420"/>
    </cofactor>
</comment>
<dbReference type="EMBL" id="AP008208">
    <property type="protein sequence ID" value="BAH91856.1"/>
    <property type="molecule type" value="Genomic_DNA"/>
</dbReference>
<dbReference type="EC" id="5.6.2.3" evidence="1"/>
<dbReference type="PANTHER" id="PTHR10492">
    <property type="match status" value="1"/>
</dbReference>
<dbReference type="InterPro" id="IPR010285">
    <property type="entry name" value="DNA_helicase_pif1-like_DEAD"/>
</dbReference>
<feature type="compositionally biased region" description="Basic and acidic residues" evidence="2">
    <location>
        <begin position="155"/>
        <end position="178"/>
    </location>
</feature>
<dbReference type="GO" id="GO:0006281">
    <property type="term" value="P:DNA repair"/>
    <property type="evidence" value="ECO:0007669"/>
    <property type="project" value="UniProtKB-KW"/>
</dbReference>
<keyword evidence="1" id="KW-0233">DNA recombination</keyword>
<dbReference type="KEGG" id="dosa:Os02g0701833"/>
<keyword evidence="1" id="KW-0378">Hydrolase</keyword>
<keyword evidence="1" id="KW-0227">DNA damage</keyword>
<reference evidence="6 7" key="1">
    <citation type="journal article" date="2005" name="Nature">
        <title>The map-based sequence of the rice genome.</title>
        <authorList>
            <consortium name="International rice genome sequencing project (IRGSP)"/>
            <person name="Matsumoto T."/>
            <person name="Wu J."/>
            <person name="Kanamori H."/>
            <person name="Katayose Y."/>
            <person name="Fujisawa M."/>
            <person name="Namiki N."/>
            <person name="Mizuno H."/>
            <person name="Yamamoto K."/>
            <person name="Antonio B.A."/>
            <person name="Baba T."/>
            <person name="Sakata K."/>
            <person name="Nagamura Y."/>
            <person name="Aoki H."/>
            <person name="Arikawa K."/>
            <person name="Arita K."/>
            <person name="Bito T."/>
            <person name="Chiden Y."/>
            <person name="Fujitsuka N."/>
            <person name="Fukunaka R."/>
            <person name="Hamada M."/>
            <person name="Harada C."/>
            <person name="Hayashi A."/>
            <person name="Hijishita S."/>
            <person name="Honda M."/>
            <person name="Hosokawa S."/>
            <person name="Ichikawa Y."/>
            <person name="Idonuma A."/>
            <person name="Iijima M."/>
            <person name="Ikeda M."/>
            <person name="Ikeno M."/>
            <person name="Ito K."/>
            <person name="Ito S."/>
            <person name="Ito T."/>
            <person name="Ito Y."/>
            <person name="Ito Y."/>
            <person name="Iwabuchi A."/>
            <person name="Kamiya K."/>
            <person name="Karasawa W."/>
            <person name="Kurita K."/>
            <person name="Katagiri S."/>
            <person name="Kikuta A."/>
            <person name="Kobayashi H."/>
            <person name="Kobayashi N."/>
            <person name="Machita K."/>
            <person name="Maehara T."/>
            <person name="Masukawa M."/>
            <person name="Mizubayashi T."/>
            <person name="Mukai Y."/>
            <person name="Nagasaki H."/>
            <person name="Nagata Y."/>
            <person name="Naito S."/>
            <person name="Nakashima M."/>
            <person name="Nakama Y."/>
            <person name="Nakamichi Y."/>
            <person name="Nakamura M."/>
            <person name="Meguro A."/>
            <person name="Negishi M."/>
            <person name="Ohta I."/>
            <person name="Ohta T."/>
            <person name="Okamoto M."/>
            <person name="Ono N."/>
            <person name="Saji S."/>
            <person name="Sakaguchi M."/>
            <person name="Sakai K."/>
            <person name="Shibata M."/>
            <person name="Shimokawa T."/>
            <person name="Song J."/>
            <person name="Takazaki Y."/>
            <person name="Terasawa K."/>
            <person name="Tsugane M."/>
            <person name="Tsuji K."/>
            <person name="Ueda S."/>
            <person name="Waki K."/>
            <person name="Yamagata H."/>
            <person name="Yamamoto M."/>
            <person name="Yamamoto S."/>
            <person name="Yamane H."/>
            <person name="Yoshiki S."/>
            <person name="Yoshihara R."/>
            <person name="Yukawa K."/>
            <person name="Zhong H."/>
            <person name="Yano M."/>
            <person name="Yuan Q."/>
            <person name="Ouyang S."/>
            <person name="Liu J."/>
            <person name="Jones K.M."/>
            <person name="Gansberger K."/>
            <person name="Moffat K."/>
            <person name="Hill J."/>
            <person name="Bera J."/>
            <person name="Fadrosh D."/>
            <person name="Jin S."/>
            <person name="Johri S."/>
            <person name="Kim M."/>
            <person name="Overton L."/>
            <person name="Reardon M."/>
            <person name="Tsitrin T."/>
            <person name="Vuong H."/>
            <person name="Weaver B."/>
            <person name="Ciecko A."/>
            <person name="Tallon L."/>
            <person name="Jackson J."/>
            <person name="Pai G."/>
            <person name="Aken S.V."/>
            <person name="Utterback T."/>
            <person name="Reidmuller S."/>
            <person name="Feldblyum T."/>
            <person name="Hsiao J."/>
            <person name="Zismann V."/>
            <person name="Iobst S."/>
            <person name="de Vazeille A.R."/>
            <person name="Buell C.R."/>
            <person name="Ying K."/>
            <person name="Li Y."/>
            <person name="Lu T."/>
            <person name="Huang Y."/>
            <person name="Zhao Q."/>
            <person name="Feng Q."/>
            <person name="Zhang L."/>
            <person name="Zhu J."/>
            <person name="Weng Q."/>
            <person name="Mu J."/>
            <person name="Lu Y."/>
            <person name="Fan D."/>
            <person name="Liu Y."/>
            <person name="Guan J."/>
            <person name="Zhang Y."/>
            <person name="Yu S."/>
            <person name="Liu X."/>
            <person name="Zhang Y."/>
            <person name="Hong G."/>
            <person name="Han B."/>
            <person name="Choisne N."/>
            <person name="Demange N."/>
            <person name="Orjeda G."/>
            <person name="Samain S."/>
            <person name="Cattolico L."/>
            <person name="Pelletier E."/>
            <person name="Couloux A."/>
            <person name="Segurens B."/>
            <person name="Wincker P."/>
            <person name="D'Hont A."/>
            <person name="Scarpelli C."/>
            <person name="Weissenbach J."/>
            <person name="Salanoubat M."/>
            <person name="Quetier F."/>
            <person name="Yu Y."/>
            <person name="Kim H.R."/>
            <person name="Rambo T."/>
            <person name="Currie J."/>
            <person name="Collura K."/>
            <person name="Luo M."/>
            <person name="Yang T."/>
            <person name="Ammiraju J.S.S."/>
            <person name="Engler F."/>
            <person name="Soderlund C."/>
            <person name="Wing R.A."/>
            <person name="Palmer L.E."/>
            <person name="de la Bastide M."/>
            <person name="Spiegel L."/>
            <person name="Nascimento L."/>
            <person name="Zutavern T."/>
            <person name="O'Shaughnessy A."/>
            <person name="Dike S."/>
            <person name="Dedhia N."/>
            <person name="Preston R."/>
            <person name="Balija V."/>
            <person name="McCombie W.R."/>
            <person name="Chow T."/>
            <person name="Chen H."/>
            <person name="Chung M."/>
            <person name="Chen C."/>
            <person name="Shaw J."/>
            <person name="Wu H."/>
            <person name="Hsiao K."/>
            <person name="Chao Y."/>
            <person name="Chu M."/>
            <person name="Cheng C."/>
            <person name="Hour A."/>
            <person name="Lee P."/>
            <person name="Lin S."/>
            <person name="Lin Y."/>
            <person name="Liou J."/>
            <person name="Liu S."/>
            <person name="Hsing Y."/>
            <person name="Raghuvanshi S."/>
            <person name="Mohanty A."/>
            <person name="Bharti A.K."/>
            <person name="Gaur A."/>
            <person name="Gupta V."/>
            <person name="Kumar D."/>
            <person name="Ravi V."/>
            <person name="Vij S."/>
            <person name="Kapur A."/>
            <person name="Khurana P."/>
            <person name="Khurana P."/>
            <person name="Khurana J.P."/>
            <person name="Tyagi A.K."/>
            <person name="Gaikwad K."/>
            <person name="Singh A."/>
            <person name="Dalal V."/>
            <person name="Srivastava S."/>
            <person name="Dixit A."/>
            <person name="Pal A.K."/>
            <person name="Ghazi I.A."/>
            <person name="Yadav M."/>
            <person name="Pandit A."/>
            <person name="Bhargava A."/>
            <person name="Sureshbabu K."/>
            <person name="Batra K."/>
            <person name="Sharma T.R."/>
            <person name="Mohapatra T."/>
            <person name="Singh N.K."/>
            <person name="Messing J."/>
            <person name="Nelson A.B."/>
            <person name="Fuks G."/>
            <person name="Kavchok S."/>
            <person name="Keizer G."/>
            <person name="Linton E."/>
            <person name="Llaca V."/>
            <person name="Song R."/>
            <person name="Tanyolac B."/>
            <person name="Young S."/>
            <person name="Ho-Il K."/>
            <person name="Hahn J.H."/>
            <person name="Sangsakoo G."/>
            <person name="Vanavichit A."/>
            <person name="de Mattos Luiz.A.T."/>
            <person name="Zimmer P.D."/>
            <person name="Malone G."/>
            <person name="Dellagostin O."/>
            <person name="de Oliveira A.C."/>
            <person name="Bevan M."/>
            <person name="Bancroft I."/>
            <person name="Minx P."/>
            <person name="Cordum H."/>
            <person name="Wilson R."/>
            <person name="Cheng Z."/>
            <person name="Jin W."/>
            <person name="Jiang J."/>
            <person name="Leong S.A."/>
            <person name="Iwama H."/>
            <person name="Gojobori T."/>
            <person name="Itoh T."/>
            <person name="Niimura Y."/>
            <person name="Fujii Y."/>
            <person name="Habara T."/>
            <person name="Sakai H."/>
            <person name="Sato Y."/>
            <person name="Wilson G."/>
            <person name="Kumar K."/>
            <person name="McCouch S."/>
            <person name="Juretic N."/>
            <person name="Hoen D."/>
            <person name="Wright S."/>
            <person name="Bruskiewich R."/>
            <person name="Bureau T."/>
            <person name="Miyao A."/>
            <person name="Hirochika H."/>
            <person name="Nishikawa T."/>
            <person name="Kadowaki K."/>
            <person name="Sugiura M."/>
            <person name="Burr B."/>
            <person name="Sasaki T."/>
        </authorList>
    </citation>
    <scope>NUCLEOTIDE SEQUENCE [LARGE SCALE GENOMIC DNA]</scope>
    <source>
        <strain evidence="7">cv. Nipponbare</strain>
    </source>
</reference>
<dbReference type="InterPro" id="IPR049163">
    <property type="entry name" value="Pif1-like_2B_dom"/>
</dbReference>
<evidence type="ECO:0000259" key="4">
    <source>
        <dbReference type="Pfam" id="PF14214"/>
    </source>
</evidence>
<keyword evidence="1" id="KW-0234">DNA repair</keyword>
<dbReference type="Proteomes" id="UP000000763">
    <property type="component" value="Chromosome 2"/>
</dbReference>
<dbReference type="SUPFAM" id="SSF52540">
    <property type="entry name" value="P-loop containing nucleoside triphosphate hydrolases"/>
    <property type="match status" value="2"/>
</dbReference>
<dbReference type="CDD" id="cd18809">
    <property type="entry name" value="SF1_C_RecD"/>
    <property type="match status" value="1"/>
</dbReference>
<keyword evidence="1" id="KW-0347">Helicase</keyword>
<evidence type="ECO:0000313" key="7">
    <source>
        <dbReference type="Proteomes" id="UP000000763"/>
    </source>
</evidence>
<dbReference type="GO" id="GO:0005524">
    <property type="term" value="F:ATP binding"/>
    <property type="evidence" value="ECO:0007669"/>
    <property type="project" value="UniProtKB-KW"/>
</dbReference>
<feature type="domain" description="DNA helicase Pif1-like 2B" evidence="5">
    <location>
        <begin position="1418"/>
        <end position="1462"/>
    </location>
</feature>